<dbReference type="Gene3D" id="1.10.860.10">
    <property type="entry name" value="DNAb Helicase, Chain A"/>
    <property type="match status" value="1"/>
</dbReference>
<keyword evidence="2 12" id="KW-0639">Primosome</keyword>
<evidence type="ECO:0000256" key="10">
    <source>
        <dbReference type="ARBA" id="ARBA00048954"/>
    </source>
</evidence>
<keyword evidence="3 12" id="KW-0235">DNA replication</keyword>
<dbReference type="SUPFAM" id="SSF52540">
    <property type="entry name" value="P-loop containing nucleoside triphosphate hydrolases"/>
    <property type="match status" value="1"/>
</dbReference>
<accession>A0ABM5UUW3</accession>
<dbReference type="NCBIfam" id="TIGR00665">
    <property type="entry name" value="DnaB"/>
    <property type="match status" value="1"/>
</dbReference>
<evidence type="ECO:0000256" key="6">
    <source>
        <dbReference type="ARBA" id="ARBA00022806"/>
    </source>
</evidence>
<dbReference type="InterPro" id="IPR007693">
    <property type="entry name" value="DNA_helicase_DnaB-like_N"/>
</dbReference>
<dbReference type="InterPro" id="IPR027417">
    <property type="entry name" value="P-loop_NTPase"/>
</dbReference>
<comment type="function">
    <text evidence="12">The main replicative DNA helicase, it participates in initiation and elongation during chromosome replication. Travels ahead of the DNA replisome, separating dsDNA into templates for DNA synthesis. A processive ATP-dependent 5'-3' DNA helicase it has DNA-dependent ATPase activity.</text>
</comment>
<dbReference type="InterPro" id="IPR003593">
    <property type="entry name" value="AAA+_ATPase"/>
</dbReference>
<name>A0ABM5UUW3_9COXI</name>
<dbReference type="RefSeq" id="WP_048875357.1">
    <property type="nucleotide sequence ID" value="NZ_CP011126.1"/>
</dbReference>
<dbReference type="PROSITE" id="PS51199">
    <property type="entry name" value="SF4_HELICASE"/>
    <property type="match status" value="1"/>
</dbReference>
<dbReference type="InterPro" id="IPR007694">
    <property type="entry name" value="DNA_helicase_DnaB-like_C"/>
</dbReference>
<evidence type="ECO:0000256" key="7">
    <source>
        <dbReference type="ARBA" id="ARBA00022840"/>
    </source>
</evidence>
<comment type="catalytic activity">
    <reaction evidence="10 12">
        <text>ATP + H2O = ADP + phosphate + H(+)</text>
        <dbReference type="Rhea" id="RHEA:13065"/>
        <dbReference type="ChEBI" id="CHEBI:15377"/>
        <dbReference type="ChEBI" id="CHEBI:15378"/>
        <dbReference type="ChEBI" id="CHEBI:30616"/>
        <dbReference type="ChEBI" id="CHEBI:43474"/>
        <dbReference type="ChEBI" id="CHEBI:456216"/>
        <dbReference type="EC" id="5.6.2.3"/>
    </reaction>
</comment>
<dbReference type="Pfam" id="PF03796">
    <property type="entry name" value="DnaB_C"/>
    <property type="match status" value="1"/>
</dbReference>
<protein>
    <recommendedName>
        <fullName evidence="11 12">Replicative DNA helicase</fullName>
        <ecNumber evidence="11 12">5.6.2.3</ecNumber>
    </recommendedName>
</protein>
<dbReference type="Pfam" id="PF00772">
    <property type="entry name" value="DnaB"/>
    <property type="match status" value="1"/>
</dbReference>
<evidence type="ECO:0000256" key="5">
    <source>
        <dbReference type="ARBA" id="ARBA00022801"/>
    </source>
</evidence>
<proteinExistence type="inferred from homology"/>
<dbReference type="SUPFAM" id="SSF48024">
    <property type="entry name" value="N-terminal domain of DnaB helicase"/>
    <property type="match status" value="1"/>
</dbReference>
<dbReference type="Gene3D" id="3.40.50.300">
    <property type="entry name" value="P-loop containing nucleotide triphosphate hydrolases"/>
    <property type="match status" value="1"/>
</dbReference>
<keyword evidence="6 12" id="KW-0347">Helicase</keyword>
<evidence type="ECO:0000256" key="8">
    <source>
        <dbReference type="ARBA" id="ARBA00023125"/>
    </source>
</evidence>
<dbReference type="InterPro" id="IPR007692">
    <property type="entry name" value="DNA_helicase_DnaB"/>
</dbReference>
<dbReference type="InterPro" id="IPR036185">
    <property type="entry name" value="DNA_heli_DnaB-like_N_sf"/>
</dbReference>
<keyword evidence="4 12" id="KW-0547">Nucleotide-binding</keyword>
<evidence type="ECO:0000256" key="12">
    <source>
        <dbReference type="RuleBase" id="RU362085"/>
    </source>
</evidence>
<dbReference type="EC" id="5.6.2.3" evidence="11 12"/>
<dbReference type="SMART" id="SM00382">
    <property type="entry name" value="AAA"/>
    <property type="match status" value="1"/>
</dbReference>
<keyword evidence="5 12" id="KW-0378">Hydrolase</keyword>
<reference evidence="14 15" key="1">
    <citation type="journal article" date="2015" name="Genome Biol. Evol.">
        <title>Distinctive Genome Reduction Rates Revealed by Genomic Analyses of Two Coxiella-Like Endosymbionts in Ticks.</title>
        <authorList>
            <person name="Gottlieb Y."/>
            <person name="Lalzar I."/>
            <person name="Klasson L."/>
        </authorList>
    </citation>
    <scope>NUCLEOTIDE SEQUENCE [LARGE SCALE GENOMIC DNA]</scope>
    <source>
        <strain evidence="14 15">CRt</strain>
    </source>
</reference>
<evidence type="ECO:0000256" key="4">
    <source>
        <dbReference type="ARBA" id="ARBA00022741"/>
    </source>
</evidence>
<keyword evidence="15" id="KW-1185">Reference proteome</keyword>
<evidence type="ECO:0000259" key="13">
    <source>
        <dbReference type="PROSITE" id="PS51199"/>
    </source>
</evidence>
<dbReference type="PANTHER" id="PTHR30153">
    <property type="entry name" value="REPLICATIVE DNA HELICASE DNAB"/>
    <property type="match status" value="1"/>
</dbReference>
<sequence>MPPHQKPKDLPPKIPPHSQEAEQSVLGALMLDNRAWDRITDRISAKDFYRSDHQAIFEAMTHLIDQHKPLDVLTVSEALKVKDRLNAPGEAYLYELAKNTPSAANIVAYADIVRERAILRQLIEAGTDIAQDGFNPDGRDIKELLDKAEQRVFNIAESRSWGSGPVAITTLLAKAMDRIDMLYHSDKALTGLSSGFTDLDRLTSGLQPADLVVIAGRPSMGKTILAMNIAEHAAIKGNVPVLIFSMEMPAEALVMRMISSLGSIDQHKVRTGQLKDDDWPRITHAIEMLSETKLFIDDTPALSPGEIRSQARRLAREHGGLGLIAVDYLQLMHVPNNRENRSIEISEISRSLKALAKELNIPIIALSQLNRSLETRTDKRPVMSDLRESGAIEQDADLIAFIYRDEVYHEDSPDKGKAEIIIAKYRNGPIGKVILTFRGQYTRFDNFSHESVPQRLPFGARA</sequence>
<dbReference type="CDD" id="cd00984">
    <property type="entry name" value="DnaB_C"/>
    <property type="match status" value="1"/>
</dbReference>
<keyword evidence="7 12" id="KW-0067">ATP-binding</keyword>
<comment type="similarity">
    <text evidence="1 12">Belongs to the helicase family. DnaB subfamily.</text>
</comment>
<dbReference type="PANTHER" id="PTHR30153:SF2">
    <property type="entry name" value="REPLICATIVE DNA HELICASE"/>
    <property type="match status" value="1"/>
</dbReference>
<evidence type="ECO:0000256" key="11">
    <source>
        <dbReference type="NCBIfam" id="TIGR00665"/>
    </source>
</evidence>
<evidence type="ECO:0000313" key="15">
    <source>
        <dbReference type="Proteomes" id="UP000063965"/>
    </source>
</evidence>
<dbReference type="NCBIfam" id="NF004384">
    <property type="entry name" value="PRK05748.1"/>
    <property type="match status" value="1"/>
</dbReference>
<evidence type="ECO:0000256" key="2">
    <source>
        <dbReference type="ARBA" id="ARBA00022515"/>
    </source>
</evidence>
<evidence type="ECO:0000256" key="9">
    <source>
        <dbReference type="ARBA" id="ARBA00023235"/>
    </source>
</evidence>
<evidence type="ECO:0000256" key="3">
    <source>
        <dbReference type="ARBA" id="ARBA00022705"/>
    </source>
</evidence>
<gene>
    <name evidence="14" type="primary">dnaB</name>
    <name evidence="14" type="ORF">CleRT_10450</name>
</gene>
<dbReference type="Proteomes" id="UP000063965">
    <property type="component" value="Chromosome"/>
</dbReference>
<organism evidence="14 15">
    <name type="scientific">Candidatus Coxiella mudrowiae</name>
    <dbReference type="NCBI Taxonomy" id="2054173"/>
    <lineage>
        <taxon>Bacteria</taxon>
        <taxon>Pseudomonadati</taxon>
        <taxon>Pseudomonadota</taxon>
        <taxon>Gammaproteobacteria</taxon>
        <taxon>Legionellales</taxon>
        <taxon>Coxiellaceae</taxon>
        <taxon>Coxiella</taxon>
    </lineage>
</organism>
<feature type="domain" description="SF4 helicase" evidence="13">
    <location>
        <begin position="185"/>
        <end position="451"/>
    </location>
</feature>
<evidence type="ECO:0000313" key="14">
    <source>
        <dbReference type="EMBL" id="AKQ33724.1"/>
    </source>
</evidence>
<dbReference type="InterPro" id="IPR016136">
    <property type="entry name" value="DNA_helicase_N/primase_C"/>
</dbReference>
<dbReference type="EMBL" id="CP011126">
    <property type="protein sequence ID" value="AKQ33724.1"/>
    <property type="molecule type" value="Genomic_DNA"/>
</dbReference>
<evidence type="ECO:0000256" key="1">
    <source>
        <dbReference type="ARBA" id="ARBA00008428"/>
    </source>
</evidence>
<dbReference type="GO" id="GO:0004386">
    <property type="term" value="F:helicase activity"/>
    <property type="evidence" value="ECO:0007669"/>
    <property type="project" value="UniProtKB-KW"/>
</dbReference>
<keyword evidence="8 12" id="KW-0238">DNA-binding</keyword>
<keyword evidence="9" id="KW-0413">Isomerase</keyword>